<name>A0A9P0LPB5_ACAOB</name>
<keyword evidence="3" id="KW-1185">Reference proteome</keyword>
<reference evidence="2" key="1">
    <citation type="submission" date="2022-03" db="EMBL/GenBank/DDBJ databases">
        <authorList>
            <person name="Sayadi A."/>
        </authorList>
    </citation>
    <scope>NUCLEOTIDE SEQUENCE</scope>
</reference>
<dbReference type="EMBL" id="CAKOFQ010007327">
    <property type="protein sequence ID" value="CAH1998392.1"/>
    <property type="molecule type" value="Genomic_DNA"/>
</dbReference>
<keyword evidence="1" id="KW-0472">Membrane</keyword>
<evidence type="ECO:0000256" key="1">
    <source>
        <dbReference type="SAM" id="Phobius"/>
    </source>
</evidence>
<proteinExistence type="predicted"/>
<accession>A0A9P0LPB5</accession>
<gene>
    <name evidence="2" type="ORF">ACAOBT_LOCUS24349</name>
</gene>
<evidence type="ECO:0000313" key="3">
    <source>
        <dbReference type="Proteomes" id="UP001152888"/>
    </source>
</evidence>
<dbReference type="OrthoDB" id="6419989at2759"/>
<comment type="caution">
    <text evidence="2">The sequence shown here is derived from an EMBL/GenBank/DDBJ whole genome shotgun (WGS) entry which is preliminary data.</text>
</comment>
<protein>
    <submittedName>
        <fullName evidence="2">Uncharacterized protein</fullName>
    </submittedName>
</protein>
<evidence type="ECO:0000313" key="2">
    <source>
        <dbReference type="EMBL" id="CAH1998392.1"/>
    </source>
</evidence>
<dbReference type="AlphaFoldDB" id="A0A9P0LPB5"/>
<feature type="transmembrane region" description="Helical" evidence="1">
    <location>
        <begin position="42"/>
        <end position="60"/>
    </location>
</feature>
<dbReference type="Proteomes" id="UP001152888">
    <property type="component" value="Unassembled WGS sequence"/>
</dbReference>
<keyword evidence="1" id="KW-0812">Transmembrane</keyword>
<organism evidence="2 3">
    <name type="scientific">Acanthoscelides obtectus</name>
    <name type="common">Bean weevil</name>
    <name type="synonym">Bruchus obtectus</name>
    <dbReference type="NCBI Taxonomy" id="200917"/>
    <lineage>
        <taxon>Eukaryota</taxon>
        <taxon>Metazoa</taxon>
        <taxon>Ecdysozoa</taxon>
        <taxon>Arthropoda</taxon>
        <taxon>Hexapoda</taxon>
        <taxon>Insecta</taxon>
        <taxon>Pterygota</taxon>
        <taxon>Neoptera</taxon>
        <taxon>Endopterygota</taxon>
        <taxon>Coleoptera</taxon>
        <taxon>Polyphaga</taxon>
        <taxon>Cucujiformia</taxon>
        <taxon>Chrysomeloidea</taxon>
        <taxon>Chrysomelidae</taxon>
        <taxon>Bruchinae</taxon>
        <taxon>Bruchini</taxon>
        <taxon>Acanthoscelides</taxon>
    </lineage>
</organism>
<sequence length="61" mass="7178">MLQDRTIKFRSALKYLSGGYFIKQVIFGIFDTSTSTGIYRRNSFLSIYLLLIACYFICYTR</sequence>
<keyword evidence="1" id="KW-1133">Transmembrane helix</keyword>